<dbReference type="RefSeq" id="WP_027951669.1">
    <property type="nucleotide sequence ID" value="NZ_JADU01000006.1"/>
</dbReference>
<evidence type="ECO:0000313" key="2">
    <source>
        <dbReference type="EMBL" id="MFB9897159.1"/>
    </source>
</evidence>
<keyword evidence="3" id="KW-1185">Reference proteome</keyword>
<name>A0ABV5ZKQ2_9BACT</name>
<evidence type="ECO:0000313" key="3">
    <source>
        <dbReference type="Proteomes" id="UP001589688"/>
    </source>
</evidence>
<feature type="chain" id="PRO_5046869838" evidence="1">
    <location>
        <begin position="21"/>
        <end position="534"/>
    </location>
</feature>
<dbReference type="PROSITE" id="PS51257">
    <property type="entry name" value="PROKAR_LIPOPROTEIN"/>
    <property type="match status" value="1"/>
</dbReference>
<gene>
    <name evidence="2" type="ORF">ACFFK8_04890</name>
</gene>
<evidence type="ECO:0000256" key="1">
    <source>
        <dbReference type="SAM" id="SignalP"/>
    </source>
</evidence>
<protein>
    <submittedName>
        <fullName evidence="2">Uncharacterized protein</fullName>
    </submittedName>
</protein>
<accession>A0ABV5ZKQ2</accession>
<dbReference type="EMBL" id="JBHLZF010000001">
    <property type="protein sequence ID" value="MFB9897159.1"/>
    <property type="molecule type" value="Genomic_DNA"/>
</dbReference>
<comment type="caution">
    <text evidence="2">The sequence shown here is derived from an EMBL/GenBank/DDBJ whole genome shotgun (WGS) entry which is preliminary data.</text>
</comment>
<proteinExistence type="predicted"/>
<sequence length="534" mass="59131">MKASHLFLNMTILLTAVALAGCAGNDAVQGEKQGGENTATSNVTFIGDGVLPTRAADSPATRTSITHEYKNGATAYWSTGDKVWVKNTSGEWKQSNEGTFNDKKTRGRFNVSGSFNNGCDVHYTGDNGTGTTVTIAANQAQSAANDFSHAGKSGDCGVGTASGSGDSFTFTLKHKASYLCFLPRTSHYMIKKSKLTKIEVIAKDNIAGVYNFSNGELSNAPTSNGSKTITLTTGGSDGFVVNNEQTDIGKGCYIVIAPGTHTLIVRYWFRNTTHSPKKIENGVVTYNNLEGTVTKYIENMNCEPGKIYDVTANLDLEDFDKNGYYMWDAKSVYWHGFSAWQPTINGGYYERYPKSATQSPVRWYNTPANHWAEQSAKDCANVNQMAWLVMRGAPHWDNELWTSMGHLYAGRMWIKRLKTIGDAYGTTLDQMQYKAPDNVDYRFVTSYNDQVINRNISHDPLFKDELSGYFHLAPIGLYLEGKASDFGEGTLYWSKTRTLNFGNNLAYCLGVNKQRISVAYNERKYGLPIFKDFK</sequence>
<organism evidence="2 3">
    <name type="scientific">Hallella seregens ATCC 51272</name>
    <dbReference type="NCBI Taxonomy" id="1336250"/>
    <lineage>
        <taxon>Bacteria</taxon>
        <taxon>Pseudomonadati</taxon>
        <taxon>Bacteroidota</taxon>
        <taxon>Bacteroidia</taxon>
        <taxon>Bacteroidales</taxon>
        <taxon>Prevotellaceae</taxon>
        <taxon>Hallella</taxon>
    </lineage>
</organism>
<feature type="signal peptide" evidence="1">
    <location>
        <begin position="1"/>
        <end position="20"/>
    </location>
</feature>
<reference evidence="2 3" key="1">
    <citation type="submission" date="2024-09" db="EMBL/GenBank/DDBJ databases">
        <authorList>
            <person name="Sun Q."/>
            <person name="Mori K."/>
        </authorList>
    </citation>
    <scope>NUCLEOTIDE SEQUENCE [LARGE SCALE GENOMIC DNA]</scope>
    <source>
        <strain evidence="2 3">ATCC 51272</strain>
    </source>
</reference>
<dbReference type="Proteomes" id="UP001589688">
    <property type="component" value="Unassembled WGS sequence"/>
</dbReference>
<keyword evidence="1" id="KW-0732">Signal</keyword>